<dbReference type="Proteomes" id="UP000677082">
    <property type="component" value="Unassembled WGS sequence"/>
</dbReference>
<comment type="caution">
    <text evidence="2">The sequence shown here is derived from an EMBL/GenBank/DDBJ whole genome shotgun (WGS) entry which is preliminary data.</text>
</comment>
<dbReference type="InterPro" id="IPR001387">
    <property type="entry name" value="Cro/C1-type_HTH"/>
</dbReference>
<dbReference type="GO" id="GO:0003677">
    <property type="term" value="F:DNA binding"/>
    <property type="evidence" value="ECO:0007669"/>
    <property type="project" value="InterPro"/>
</dbReference>
<dbReference type="InterPro" id="IPR010982">
    <property type="entry name" value="Lambda_DNA-bd_dom_sf"/>
</dbReference>
<dbReference type="EMBL" id="BOQN01000024">
    <property type="protein sequence ID" value="GIM90241.1"/>
    <property type="molecule type" value="Genomic_DNA"/>
</dbReference>
<accession>A0A919T8X3</accession>
<sequence>MTHRGGIWMIVAMADVHEPPAAPSSPEVGPAVARELVRSRLKQLREASELSPATVADHTGWSISKLARIEKGEVTVQPLEVRALLTYYGVDDPDEMAALARLSHASRARQWYSKHRLAGDFQRFVAYESEASTINVWQLLFMPGMLQTEEYARAVTGLSTRRSPDDKETLARVKLRMDRQQAFRERLVKPEPPRIVAVIDESVLRRPIGGPDALRRQLTHLLDLAAQPEAYTIAVIPLEMTHQSGIGGNFELLQFDTGQHGDVLFVEAANGFDSLTTASDATSLFRDILKDLLDYGRTGDDAIEMIEEIRDSIRTP</sequence>
<dbReference type="SMART" id="SM00530">
    <property type="entry name" value="HTH_XRE"/>
    <property type="match status" value="1"/>
</dbReference>
<dbReference type="InterPro" id="IPR043917">
    <property type="entry name" value="DUF5753"/>
</dbReference>
<dbReference type="Gene3D" id="1.10.260.40">
    <property type="entry name" value="lambda repressor-like DNA-binding domains"/>
    <property type="match status" value="1"/>
</dbReference>
<evidence type="ECO:0000259" key="1">
    <source>
        <dbReference type="PROSITE" id="PS50943"/>
    </source>
</evidence>
<dbReference type="AlphaFoldDB" id="A0A919T8X3"/>
<dbReference type="PROSITE" id="PS50943">
    <property type="entry name" value="HTH_CROC1"/>
    <property type="match status" value="1"/>
</dbReference>
<dbReference type="Pfam" id="PF13560">
    <property type="entry name" value="HTH_31"/>
    <property type="match status" value="1"/>
</dbReference>
<gene>
    <name evidence="2" type="ORF">Ato02nite_020340</name>
</gene>
<name>A0A919T8X3_9ACTN</name>
<protein>
    <submittedName>
        <fullName evidence="2">Transcriptional regulator</fullName>
    </submittedName>
</protein>
<evidence type="ECO:0000313" key="3">
    <source>
        <dbReference type="Proteomes" id="UP000677082"/>
    </source>
</evidence>
<reference evidence="2 3" key="1">
    <citation type="submission" date="2021-03" db="EMBL/GenBank/DDBJ databases">
        <title>Whole genome shotgun sequence of Actinoplanes toevensis NBRC 105298.</title>
        <authorList>
            <person name="Komaki H."/>
            <person name="Tamura T."/>
        </authorList>
    </citation>
    <scope>NUCLEOTIDE SEQUENCE [LARGE SCALE GENOMIC DNA]</scope>
    <source>
        <strain evidence="2 3">NBRC 105298</strain>
    </source>
</reference>
<feature type="domain" description="HTH cro/C1-type" evidence="1">
    <location>
        <begin position="41"/>
        <end position="96"/>
    </location>
</feature>
<dbReference type="Pfam" id="PF19054">
    <property type="entry name" value="DUF5753"/>
    <property type="match status" value="1"/>
</dbReference>
<dbReference type="CDD" id="cd00093">
    <property type="entry name" value="HTH_XRE"/>
    <property type="match status" value="1"/>
</dbReference>
<dbReference type="SUPFAM" id="SSF47413">
    <property type="entry name" value="lambda repressor-like DNA-binding domains"/>
    <property type="match status" value="1"/>
</dbReference>
<proteinExistence type="predicted"/>
<evidence type="ECO:0000313" key="2">
    <source>
        <dbReference type="EMBL" id="GIM90241.1"/>
    </source>
</evidence>
<keyword evidence="3" id="KW-1185">Reference proteome</keyword>
<organism evidence="2 3">
    <name type="scientific">Paractinoplanes toevensis</name>
    <dbReference type="NCBI Taxonomy" id="571911"/>
    <lineage>
        <taxon>Bacteria</taxon>
        <taxon>Bacillati</taxon>
        <taxon>Actinomycetota</taxon>
        <taxon>Actinomycetes</taxon>
        <taxon>Micromonosporales</taxon>
        <taxon>Micromonosporaceae</taxon>
        <taxon>Paractinoplanes</taxon>
    </lineage>
</organism>